<keyword evidence="4" id="KW-1185">Reference proteome</keyword>
<dbReference type="PANTHER" id="PTHR34502">
    <property type="entry name" value="DUF6594 DOMAIN-CONTAINING PROTEIN-RELATED"/>
    <property type="match status" value="1"/>
</dbReference>
<feature type="domain" description="DUF6594" evidence="2">
    <location>
        <begin position="4"/>
        <end position="285"/>
    </location>
</feature>
<keyword evidence="1" id="KW-0812">Transmembrane</keyword>
<dbReference type="EMBL" id="FJOG01000045">
    <property type="protein sequence ID" value="CZR67581.1"/>
    <property type="molecule type" value="Genomic_DNA"/>
</dbReference>
<dbReference type="InterPro" id="IPR046529">
    <property type="entry name" value="DUF6594"/>
</dbReference>
<dbReference type="Proteomes" id="UP000184330">
    <property type="component" value="Unassembled WGS sequence"/>
</dbReference>
<accession>A0A1L7XR94</accession>
<keyword evidence="1" id="KW-0472">Membrane</keyword>
<dbReference type="PANTHER" id="PTHR34502:SF5">
    <property type="entry name" value="DUF6594 DOMAIN-CONTAINING PROTEIN"/>
    <property type="match status" value="1"/>
</dbReference>
<evidence type="ECO:0000259" key="2">
    <source>
        <dbReference type="Pfam" id="PF20237"/>
    </source>
</evidence>
<feature type="transmembrane region" description="Helical" evidence="1">
    <location>
        <begin position="273"/>
        <end position="295"/>
    </location>
</feature>
<evidence type="ECO:0000256" key="1">
    <source>
        <dbReference type="SAM" id="Phobius"/>
    </source>
</evidence>
<evidence type="ECO:0000313" key="3">
    <source>
        <dbReference type="EMBL" id="CZR67581.1"/>
    </source>
</evidence>
<organism evidence="3 4">
    <name type="scientific">Phialocephala subalpina</name>
    <dbReference type="NCBI Taxonomy" id="576137"/>
    <lineage>
        <taxon>Eukaryota</taxon>
        <taxon>Fungi</taxon>
        <taxon>Dikarya</taxon>
        <taxon>Ascomycota</taxon>
        <taxon>Pezizomycotina</taxon>
        <taxon>Leotiomycetes</taxon>
        <taxon>Helotiales</taxon>
        <taxon>Mollisiaceae</taxon>
        <taxon>Phialocephala</taxon>
        <taxon>Phialocephala fortinii species complex</taxon>
    </lineage>
</organism>
<name>A0A1L7XR94_9HELO</name>
<protein>
    <recommendedName>
        <fullName evidence="2">DUF6594 domain-containing protein</fullName>
    </recommendedName>
</protein>
<feature type="transmembrane region" description="Helical" evidence="1">
    <location>
        <begin position="221"/>
        <end position="242"/>
    </location>
</feature>
<dbReference type="Pfam" id="PF20237">
    <property type="entry name" value="DUF6594"/>
    <property type="match status" value="1"/>
</dbReference>
<keyword evidence="1" id="KW-1133">Transmembrane helix</keyword>
<feature type="transmembrane region" description="Helical" evidence="1">
    <location>
        <begin position="248"/>
        <end position="266"/>
    </location>
</feature>
<proteinExistence type="predicted"/>
<dbReference type="AlphaFoldDB" id="A0A1L7XR94"/>
<gene>
    <name evidence="3" type="ORF">PAC_17480</name>
</gene>
<dbReference type="STRING" id="576137.A0A1L7XR94"/>
<sequence length="297" mass="33368">MSGYTKLASFMVDKHHPILRKYQHLAARDLLYLQAELCDLDFKYNSIARKDAHEEDERQFYDRDWLHLGTSHQRGLGGEQWTAALAIRAKLREYYAAVSEYWRIASLPEPKPTERSLLHDWIRSPSSGGGCGFLGRDLGGFEQPSIYDELHQNDLAILSDSHGEDDLFTEFVKGPLLTCYHRLLRYRRPPLPIDPENPPVGDNRSDLHHYSDRGIQKITNILGIMFSSLVPLLSIVVLSFISNGGARLGVMCLFTVLFSLCLAVATKARRVEIFAATAAFASVQVVFIGSSNVTLSA</sequence>
<dbReference type="OrthoDB" id="5342093at2759"/>
<evidence type="ECO:0000313" key="4">
    <source>
        <dbReference type="Proteomes" id="UP000184330"/>
    </source>
</evidence>
<reference evidence="3 4" key="1">
    <citation type="submission" date="2016-03" db="EMBL/GenBank/DDBJ databases">
        <authorList>
            <person name="Ploux O."/>
        </authorList>
    </citation>
    <scope>NUCLEOTIDE SEQUENCE [LARGE SCALE GENOMIC DNA]</scope>
    <source>
        <strain evidence="3 4">UAMH 11012</strain>
    </source>
</reference>